<dbReference type="Proteomes" id="UP000275385">
    <property type="component" value="Unassembled WGS sequence"/>
</dbReference>
<sequence>MAETNKPPSREVWENGDPSTLPSFLRDRPRQVQQMGDDEEDDDLDLKCPSMGGHGTLEALEVSRVLEGAGIVCCFTGTSALIYYGAGRIRDDWDICVPSELLQKAEHLLKSEAHSQSYVSVRSRSTIQPGSLKHTYPRFRARDSRFYFVLVPSEDIHLTLEPSSIQKSHHGLPYPKLHVLIQSFLEAHDQTSLVDVVDGSDVSEAWGEENLDLAGPTDVAWALRKNEAIRSSTDTFRFGGGVPTRPVEKRELWRRVVSTKTGRLGWTTPSSLFSTRFRLHGTPDPWLEARDCS</sequence>
<dbReference type="OrthoDB" id="3259529at2759"/>
<name>A0A420Y473_9PEZI</name>
<accession>A0A420Y473</accession>
<proteinExistence type="predicted"/>
<comment type="caution">
    <text evidence="2">The sequence shown here is derived from an EMBL/GenBank/DDBJ whole genome shotgun (WGS) entry which is preliminary data.</text>
</comment>
<keyword evidence="3" id="KW-1185">Reference proteome</keyword>
<evidence type="ECO:0000256" key="1">
    <source>
        <dbReference type="SAM" id="MobiDB-lite"/>
    </source>
</evidence>
<evidence type="ECO:0000313" key="3">
    <source>
        <dbReference type="Proteomes" id="UP000275385"/>
    </source>
</evidence>
<gene>
    <name evidence="2" type="ORF">DL546_005648</name>
</gene>
<dbReference type="EMBL" id="QVQW01000053">
    <property type="protein sequence ID" value="RKU42691.1"/>
    <property type="molecule type" value="Genomic_DNA"/>
</dbReference>
<organism evidence="2 3">
    <name type="scientific">Coniochaeta pulveracea</name>
    <dbReference type="NCBI Taxonomy" id="177199"/>
    <lineage>
        <taxon>Eukaryota</taxon>
        <taxon>Fungi</taxon>
        <taxon>Dikarya</taxon>
        <taxon>Ascomycota</taxon>
        <taxon>Pezizomycotina</taxon>
        <taxon>Sordariomycetes</taxon>
        <taxon>Sordariomycetidae</taxon>
        <taxon>Coniochaetales</taxon>
        <taxon>Coniochaetaceae</taxon>
        <taxon>Coniochaeta</taxon>
    </lineage>
</organism>
<reference evidence="2 3" key="1">
    <citation type="submission" date="2018-08" db="EMBL/GenBank/DDBJ databases">
        <title>Draft genome of the lignicolous fungus Coniochaeta pulveracea.</title>
        <authorList>
            <person name="Borstlap C.J."/>
            <person name="De Witt R.N."/>
            <person name="Botha A."/>
            <person name="Volschenk H."/>
        </authorList>
    </citation>
    <scope>NUCLEOTIDE SEQUENCE [LARGE SCALE GENOMIC DNA]</scope>
    <source>
        <strain evidence="2 3">CAB683</strain>
    </source>
</reference>
<evidence type="ECO:0000313" key="2">
    <source>
        <dbReference type="EMBL" id="RKU42691.1"/>
    </source>
</evidence>
<dbReference type="AlphaFoldDB" id="A0A420Y473"/>
<protein>
    <submittedName>
        <fullName evidence="2">Uncharacterized protein</fullName>
    </submittedName>
</protein>
<feature type="region of interest" description="Disordered" evidence="1">
    <location>
        <begin position="1"/>
        <end position="43"/>
    </location>
</feature>